<dbReference type="Proteomes" id="UP001056120">
    <property type="component" value="Linkage Group LG01"/>
</dbReference>
<keyword evidence="2" id="KW-1185">Reference proteome</keyword>
<organism evidence="1 2">
    <name type="scientific">Smallanthus sonchifolius</name>
    <dbReference type="NCBI Taxonomy" id="185202"/>
    <lineage>
        <taxon>Eukaryota</taxon>
        <taxon>Viridiplantae</taxon>
        <taxon>Streptophyta</taxon>
        <taxon>Embryophyta</taxon>
        <taxon>Tracheophyta</taxon>
        <taxon>Spermatophyta</taxon>
        <taxon>Magnoliopsida</taxon>
        <taxon>eudicotyledons</taxon>
        <taxon>Gunneridae</taxon>
        <taxon>Pentapetalae</taxon>
        <taxon>asterids</taxon>
        <taxon>campanulids</taxon>
        <taxon>Asterales</taxon>
        <taxon>Asteraceae</taxon>
        <taxon>Asteroideae</taxon>
        <taxon>Heliantheae alliance</taxon>
        <taxon>Millerieae</taxon>
        <taxon>Smallanthus</taxon>
    </lineage>
</organism>
<reference evidence="2" key="1">
    <citation type="journal article" date="2022" name="Mol. Ecol. Resour.">
        <title>The genomes of chicory, endive, great burdock and yacon provide insights into Asteraceae palaeo-polyploidization history and plant inulin production.</title>
        <authorList>
            <person name="Fan W."/>
            <person name="Wang S."/>
            <person name="Wang H."/>
            <person name="Wang A."/>
            <person name="Jiang F."/>
            <person name="Liu H."/>
            <person name="Zhao H."/>
            <person name="Xu D."/>
            <person name="Zhang Y."/>
        </authorList>
    </citation>
    <scope>NUCLEOTIDE SEQUENCE [LARGE SCALE GENOMIC DNA]</scope>
    <source>
        <strain evidence="2">cv. Yunnan</strain>
    </source>
</reference>
<dbReference type="EMBL" id="CM042018">
    <property type="protein sequence ID" value="KAI3827781.1"/>
    <property type="molecule type" value="Genomic_DNA"/>
</dbReference>
<name>A0ACB9K681_9ASTR</name>
<proteinExistence type="predicted"/>
<sequence length="279" mass="31202">MVPRGTRSAKEIPSRYARDNYCVRLKSCLLALREECCPTSCGTDRSPSTQSPFGRGRFGSLICKGKPDRVWTMHVSRYAGVSKRGPTNLFLASNSLRDFRSLESKSSAMLELSDPVIPRSDLSVGYIIIVGETESRTLKDPETRPSLENLALALVYASRRLRRYFQAHPIKVLIDQPIQRVLKKPEYSGRLATWAIEFGSHQITYCPRTTFKGQVIADFLAELPGTKDDKLEISKPDKKDDALSKLASVAFSDLAKEMQVEILVEPSTTEKSVEAIEAR</sequence>
<evidence type="ECO:0000313" key="1">
    <source>
        <dbReference type="EMBL" id="KAI3827781.1"/>
    </source>
</evidence>
<evidence type="ECO:0000313" key="2">
    <source>
        <dbReference type="Proteomes" id="UP001056120"/>
    </source>
</evidence>
<accession>A0ACB9K681</accession>
<gene>
    <name evidence="1" type="ORF">L1987_01864</name>
</gene>
<protein>
    <submittedName>
        <fullName evidence="1">Uncharacterized protein</fullName>
    </submittedName>
</protein>
<reference evidence="1 2" key="2">
    <citation type="journal article" date="2022" name="Mol. Ecol. Resour.">
        <title>The genomes of chicory, endive, great burdock and yacon provide insights into Asteraceae paleo-polyploidization history and plant inulin production.</title>
        <authorList>
            <person name="Fan W."/>
            <person name="Wang S."/>
            <person name="Wang H."/>
            <person name="Wang A."/>
            <person name="Jiang F."/>
            <person name="Liu H."/>
            <person name="Zhao H."/>
            <person name="Xu D."/>
            <person name="Zhang Y."/>
        </authorList>
    </citation>
    <scope>NUCLEOTIDE SEQUENCE [LARGE SCALE GENOMIC DNA]</scope>
    <source>
        <strain evidence="2">cv. Yunnan</strain>
        <tissue evidence="1">Leaves</tissue>
    </source>
</reference>
<comment type="caution">
    <text evidence="1">The sequence shown here is derived from an EMBL/GenBank/DDBJ whole genome shotgun (WGS) entry which is preliminary data.</text>
</comment>